<reference evidence="1" key="1">
    <citation type="journal article" date="2020" name="Stud. Mycol.">
        <title>101 Dothideomycetes genomes: a test case for predicting lifestyles and emergence of pathogens.</title>
        <authorList>
            <person name="Haridas S."/>
            <person name="Albert R."/>
            <person name="Binder M."/>
            <person name="Bloem J."/>
            <person name="Labutti K."/>
            <person name="Salamov A."/>
            <person name="Andreopoulos B."/>
            <person name="Baker S."/>
            <person name="Barry K."/>
            <person name="Bills G."/>
            <person name="Bluhm B."/>
            <person name="Cannon C."/>
            <person name="Castanera R."/>
            <person name="Culley D."/>
            <person name="Daum C."/>
            <person name="Ezra D."/>
            <person name="Gonzalez J."/>
            <person name="Henrissat B."/>
            <person name="Kuo A."/>
            <person name="Liang C."/>
            <person name="Lipzen A."/>
            <person name="Lutzoni F."/>
            <person name="Magnuson J."/>
            <person name="Mondo S."/>
            <person name="Nolan M."/>
            <person name="Ohm R."/>
            <person name="Pangilinan J."/>
            <person name="Park H.-J."/>
            <person name="Ramirez L."/>
            <person name="Alfaro M."/>
            <person name="Sun H."/>
            <person name="Tritt A."/>
            <person name="Yoshinaga Y."/>
            <person name="Zwiers L.-H."/>
            <person name="Turgeon B."/>
            <person name="Goodwin S."/>
            <person name="Spatafora J."/>
            <person name="Crous P."/>
            <person name="Grigoriev I."/>
        </authorList>
    </citation>
    <scope>NUCLEOTIDE SEQUENCE</scope>
    <source>
        <strain evidence="1">CBS 525.71</strain>
    </source>
</reference>
<keyword evidence="2" id="KW-1185">Reference proteome</keyword>
<evidence type="ECO:0000313" key="2">
    <source>
        <dbReference type="Proteomes" id="UP000799754"/>
    </source>
</evidence>
<accession>A0ACB6RZA2</accession>
<protein>
    <submittedName>
        <fullName evidence="1">Uncharacterized protein</fullName>
    </submittedName>
</protein>
<dbReference type="EMBL" id="MU006718">
    <property type="protein sequence ID" value="KAF2627211.1"/>
    <property type="molecule type" value="Genomic_DNA"/>
</dbReference>
<organism evidence="1 2">
    <name type="scientific">Macroventuria anomochaeta</name>
    <dbReference type="NCBI Taxonomy" id="301207"/>
    <lineage>
        <taxon>Eukaryota</taxon>
        <taxon>Fungi</taxon>
        <taxon>Dikarya</taxon>
        <taxon>Ascomycota</taxon>
        <taxon>Pezizomycotina</taxon>
        <taxon>Dothideomycetes</taxon>
        <taxon>Pleosporomycetidae</taxon>
        <taxon>Pleosporales</taxon>
        <taxon>Pleosporineae</taxon>
        <taxon>Didymellaceae</taxon>
        <taxon>Macroventuria</taxon>
    </lineage>
</organism>
<dbReference type="Proteomes" id="UP000799754">
    <property type="component" value="Unassembled WGS sequence"/>
</dbReference>
<comment type="caution">
    <text evidence="1">The sequence shown here is derived from an EMBL/GenBank/DDBJ whole genome shotgun (WGS) entry which is preliminary data.</text>
</comment>
<name>A0ACB6RZA2_9PLEO</name>
<sequence>MQSAAAHSAVHARPATFPRRVKGPGSLARSSLSNHDETQQGGCAQAVAGRSNFDGCQPGKMSFHLAAPDARYTSLLPWLTQTRRTAVCFLSPLHRLKPTLTARDDRTLRVGFTTAFQGATSLRRGPSLRGLLPVFPCENTVNGHEGRLAALKLCVTILLVAI</sequence>
<evidence type="ECO:0000313" key="1">
    <source>
        <dbReference type="EMBL" id="KAF2627211.1"/>
    </source>
</evidence>
<proteinExistence type="predicted"/>
<gene>
    <name evidence="1" type="ORF">BU25DRAFT_71027</name>
</gene>